<protein>
    <submittedName>
        <fullName evidence="1">AlpA family transcriptional regulator</fullName>
    </submittedName>
</protein>
<dbReference type="KEGG" id="mtw:CQW49_02480"/>
<proteinExistence type="predicted"/>
<reference evidence="2" key="1">
    <citation type="submission" date="2017-10" db="EMBL/GenBank/DDBJ databases">
        <title>Completed PacBio SMRT sequence of Methylosinus trichosporium OB3b reveals presence of a third large plasmid.</title>
        <authorList>
            <person name="Charles T.C."/>
            <person name="Lynch M.D.J."/>
            <person name="Heil J.R."/>
            <person name="Cheng J."/>
        </authorList>
    </citation>
    <scope>NUCLEOTIDE SEQUENCE [LARGE SCALE GENOMIC DNA]</scope>
    <source>
        <strain evidence="2">OB3b</strain>
    </source>
</reference>
<sequence>MADDDLIPKPKLAAEIGRSPRTIARWMADERLNFPKPIKIRERLFFRRSEWEAWKAWQIRKSIGEAV</sequence>
<name>A0A2D2CW46_METT3</name>
<evidence type="ECO:0000313" key="2">
    <source>
        <dbReference type="Proteomes" id="UP000230709"/>
    </source>
</evidence>
<dbReference type="RefSeq" id="WP_003609711.1">
    <property type="nucleotide sequence ID" value="NZ_ADVE02000001.1"/>
</dbReference>
<evidence type="ECO:0000313" key="1">
    <source>
        <dbReference type="EMBL" id="ATQ66886.1"/>
    </source>
</evidence>
<accession>A0A2D2CW46</accession>
<dbReference type="SUPFAM" id="SSF46955">
    <property type="entry name" value="Putative DNA-binding domain"/>
    <property type="match status" value="1"/>
</dbReference>
<gene>
    <name evidence="1" type="ORF">CQW49_02480</name>
</gene>
<dbReference type="STRING" id="595536.GCA_000178815_00450"/>
<dbReference type="Proteomes" id="UP000230709">
    <property type="component" value="Chromosome"/>
</dbReference>
<dbReference type="AlphaFoldDB" id="A0A2D2CW46"/>
<dbReference type="EMBL" id="CP023737">
    <property type="protein sequence ID" value="ATQ66886.1"/>
    <property type="molecule type" value="Genomic_DNA"/>
</dbReference>
<organism evidence="1 2">
    <name type="scientific">Methylosinus trichosporium (strain ATCC 35070 / NCIMB 11131 / UNIQEM 75 / OB3b)</name>
    <dbReference type="NCBI Taxonomy" id="595536"/>
    <lineage>
        <taxon>Bacteria</taxon>
        <taxon>Pseudomonadati</taxon>
        <taxon>Pseudomonadota</taxon>
        <taxon>Alphaproteobacteria</taxon>
        <taxon>Hyphomicrobiales</taxon>
        <taxon>Methylocystaceae</taxon>
        <taxon>Methylosinus</taxon>
    </lineage>
</organism>
<keyword evidence="2" id="KW-1185">Reference proteome</keyword>
<dbReference type="InterPro" id="IPR009061">
    <property type="entry name" value="DNA-bd_dom_put_sf"/>
</dbReference>